<dbReference type="GeneID" id="20198902"/>
<evidence type="ECO:0000256" key="6">
    <source>
        <dbReference type="ARBA" id="ARBA00044739"/>
    </source>
</evidence>
<dbReference type="GO" id="GO:0003341">
    <property type="term" value="P:cilium movement"/>
    <property type="evidence" value="ECO:0000318"/>
    <property type="project" value="GO_Central"/>
</dbReference>
<dbReference type="EMBL" id="AMQM01000654">
    <property type="status" value="NOT_ANNOTATED_CDS"/>
    <property type="molecule type" value="Genomic_DNA"/>
</dbReference>
<dbReference type="EnsemblMetazoa" id="HelroT160784">
    <property type="protein sequence ID" value="HelroP160784"/>
    <property type="gene ID" value="HelroG160784"/>
</dbReference>
<dbReference type="PROSITE" id="PS50005">
    <property type="entry name" value="TPR"/>
    <property type="match status" value="1"/>
</dbReference>
<dbReference type="InParanoid" id="T1EQQ2"/>
<proteinExistence type="predicted"/>
<reference evidence="10" key="1">
    <citation type="submission" date="2012-12" db="EMBL/GenBank/DDBJ databases">
        <authorList>
            <person name="Hellsten U."/>
            <person name="Grimwood J."/>
            <person name="Chapman J.A."/>
            <person name="Shapiro H."/>
            <person name="Aerts A."/>
            <person name="Otillar R.P."/>
            <person name="Terry A.Y."/>
            <person name="Boore J.L."/>
            <person name="Simakov O."/>
            <person name="Marletaz F."/>
            <person name="Cho S.-J."/>
            <person name="Edsinger-Gonzales E."/>
            <person name="Havlak P."/>
            <person name="Kuo D.-H."/>
            <person name="Larsson T."/>
            <person name="Lv J."/>
            <person name="Arendt D."/>
            <person name="Savage R."/>
            <person name="Osoegawa K."/>
            <person name="de Jong P."/>
            <person name="Lindberg D.R."/>
            <person name="Seaver E.C."/>
            <person name="Weisblat D.A."/>
            <person name="Putnam N.H."/>
            <person name="Grigoriev I.V."/>
            <person name="Rokhsar D.S."/>
        </authorList>
    </citation>
    <scope>NUCLEOTIDE SEQUENCE</scope>
</reference>
<comment type="function">
    <text evidence="6">Axonemal protein which is implicated in axonemal and/or peri-axonemal structure assembly and regulates flagellum assembly and beating and therefore sperm motility.</text>
</comment>
<dbReference type="AlphaFoldDB" id="T1EQQ2"/>
<dbReference type="Gene3D" id="1.25.40.10">
    <property type="entry name" value="Tetratricopeptide repeat domain"/>
    <property type="match status" value="1"/>
</dbReference>
<dbReference type="KEGG" id="hro:HELRODRAFT_160784"/>
<dbReference type="EMBL" id="KB096324">
    <property type="protein sequence ID" value="ESO06596.1"/>
    <property type="molecule type" value="Genomic_DNA"/>
</dbReference>
<organism evidence="9 10">
    <name type="scientific">Helobdella robusta</name>
    <name type="common">Californian leech</name>
    <dbReference type="NCBI Taxonomy" id="6412"/>
    <lineage>
        <taxon>Eukaryota</taxon>
        <taxon>Metazoa</taxon>
        <taxon>Spiralia</taxon>
        <taxon>Lophotrochozoa</taxon>
        <taxon>Annelida</taxon>
        <taxon>Clitellata</taxon>
        <taxon>Hirudinea</taxon>
        <taxon>Rhynchobdellida</taxon>
        <taxon>Glossiphoniidae</taxon>
        <taxon>Helobdella</taxon>
    </lineage>
</organism>
<dbReference type="GO" id="GO:0005737">
    <property type="term" value="C:cytoplasm"/>
    <property type="evidence" value="ECO:0007669"/>
    <property type="project" value="UniProtKB-SubCell"/>
</dbReference>
<evidence type="ECO:0000256" key="3">
    <source>
        <dbReference type="ARBA" id="ARBA00022737"/>
    </source>
</evidence>
<dbReference type="CTD" id="20198902"/>
<reference evidence="9" key="3">
    <citation type="submission" date="2015-06" db="UniProtKB">
        <authorList>
            <consortium name="EnsemblMetazoa"/>
        </authorList>
    </citation>
    <scope>IDENTIFICATION</scope>
</reference>
<gene>
    <name evidence="9" type="primary">20198902</name>
    <name evidence="8" type="ORF">HELRODRAFT_160784</name>
</gene>
<dbReference type="GO" id="GO:0005929">
    <property type="term" value="C:cilium"/>
    <property type="evidence" value="ECO:0000318"/>
    <property type="project" value="GO_Central"/>
</dbReference>
<dbReference type="SMART" id="SM00028">
    <property type="entry name" value="TPR"/>
    <property type="match status" value="4"/>
</dbReference>
<dbReference type="Proteomes" id="UP000015101">
    <property type="component" value="Unassembled WGS sequence"/>
</dbReference>
<protein>
    <recommendedName>
        <fullName evidence="5">Tetratricopeptide repeat protein 29</fullName>
    </recommendedName>
</protein>
<evidence type="ECO:0000313" key="9">
    <source>
        <dbReference type="EnsemblMetazoa" id="HelroP160784"/>
    </source>
</evidence>
<evidence type="ECO:0000256" key="4">
    <source>
        <dbReference type="ARBA" id="ARBA00022803"/>
    </source>
</evidence>
<evidence type="ECO:0000313" key="8">
    <source>
        <dbReference type="EMBL" id="ESO06596.1"/>
    </source>
</evidence>
<name>T1EQQ2_HELRO</name>
<dbReference type="SUPFAM" id="SSF48452">
    <property type="entry name" value="TPR-like"/>
    <property type="match status" value="2"/>
</dbReference>
<dbReference type="InterPro" id="IPR011990">
    <property type="entry name" value="TPR-like_helical_dom_sf"/>
</dbReference>
<dbReference type="STRING" id="6412.T1EQQ2"/>
<reference evidence="8 10" key="2">
    <citation type="journal article" date="2013" name="Nature">
        <title>Insights into bilaterian evolution from three spiralian genomes.</title>
        <authorList>
            <person name="Simakov O."/>
            <person name="Marletaz F."/>
            <person name="Cho S.J."/>
            <person name="Edsinger-Gonzales E."/>
            <person name="Havlak P."/>
            <person name="Hellsten U."/>
            <person name="Kuo D.H."/>
            <person name="Larsson T."/>
            <person name="Lv J."/>
            <person name="Arendt D."/>
            <person name="Savage R."/>
            <person name="Osoegawa K."/>
            <person name="de Jong P."/>
            <person name="Grimwood J."/>
            <person name="Chapman J.A."/>
            <person name="Shapiro H."/>
            <person name="Aerts A."/>
            <person name="Otillar R.P."/>
            <person name="Terry A.Y."/>
            <person name="Boore J.L."/>
            <person name="Grigoriev I.V."/>
            <person name="Lindberg D.R."/>
            <person name="Seaver E.C."/>
            <person name="Weisblat D.A."/>
            <person name="Putnam N.H."/>
            <person name="Rokhsar D.S."/>
        </authorList>
    </citation>
    <scope>NUCLEOTIDE SEQUENCE</scope>
</reference>
<evidence type="ECO:0000256" key="1">
    <source>
        <dbReference type="ARBA" id="ARBA00004496"/>
    </source>
</evidence>
<dbReference type="InterPro" id="IPR019734">
    <property type="entry name" value="TPR_rpt"/>
</dbReference>
<feature type="repeat" description="TPR" evidence="7">
    <location>
        <begin position="367"/>
        <end position="400"/>
    </location>
</feature>
<comment type="subcellular location">
    <subcellularLocation>
        <location evidence="1">Cytoplasm</location>
    </subcellularLocation>
</comment>
<evidence type="ECO:0000256" key="2">
    <source>
        <dbReference type="ARBA" id="ARBA00022490"/>
    </source>
</evidence>
<sequence>MFLKLPLIETASTRRSSDLGESSRKISEKPLLKFNYFDENSETTQRSNARVILVDKNFKMSTIELITILQLKDYEAMLCNSKQNDKINNNRCINYHNNGINGNNKSVDATENITFYNMNFLMFLKTALVKAEKFLQKVIMVTTFDKGDYEKYYDVHKKLAAHFEKNDDPILAKHFIKNCENCYENFLKDKYNLKPDELLKRGLKFVEKEKYEQATKDFEELYKITLKNIATPEVENCEELHAAACESLVKINLQLINSLKTNHKEKLPILQKSFQLGDKIDNADLLSDLHYQYGLHLTHENNFDEALPSLHKCLAIYETTQNIKGITRASYSIFEVYKKIGKASESLEYLEKCIGLPVYNSDQIVIAKALCSYGILLFESKQFEESLTHFKKAFKVITNAVRDCHNDCNIDFDVEGVDEIYSAEYFAILEKCRAYVGIATARSYMKRMHSAFNVKDDLNSVIDLKSINLNLINK</sequence>
<evidence type="ECO:0000313" key="10">
    <source>
        <dbReference type="Proteomes" id="UP000015101"/>
    </source>
</evidence>
<evidence type="ECO:0000256" key="7">
    <source>
        <dbReference type="PROSITE-ProRule" id="PRU00339"/>
    </source>
</evidence>
<keyword evidence="2" id="KW-0963">Cytoplasm</keyword>
<dbReference type="InterPro" id="IPR051476">
    <property type="entry name" value="Bac_ResReg_Asp_Phosphatase"/>
</dbReference>
<keyword evidence="4 7" id="KW-0802">TPR repeat</keyword>
<keyword evidence="10" id="KW-1185">Reference proteome</keyword>
<dbReference type="PANTHER" id="PTHR46630">
    <property type="entry name" value="TETRATRICOPEPTIDE REPEAT PROTEIN 29"/>
    <property type="match status" value="1"/>
</dbReference>
<dbReference type="HOGENOM" id="CLU_576570_0_0_1"/>
<accession>T1EQQ2</accession>
<evidence type="ECO:0000256" key="5">
    <source>
        <dbReference type="ARBA" id="ARBA00040665"/>
    </source>
</evidence>
<dbReference type="RefSeq" id="XP_009015964.1">
    <property type="nucleotide sequence ID" value="XM_009017716.1"/>
</dbReference>
<dbReference type="PANTHER" id="PTHR46630:SF1">
    <property type="entry name" value="TETRATRICOPEPTIDE REPEAT PROTEIN 29"/>
    <property type="match status" value="1"/>
</dbReference>
<keyword evidence="3" id="KW-0677">Repeat</keyword>